<dbReference type="InterPro" id="IPR051257">
    <property type="entry name" value="Diverse_CBS-Domain"/>
</dbReference>
<dbReference type="RefSeq" id="WP_145253414.1">
    <property type="nucleotide sequence ID" value="NZ_CP036279.1"/>
</dbReference>
<dbReference type="Proteomes" id="UP000317093">
    <property type="component" value="Chromosome"/>
</dbReference>
<accession>A0A518AX79</accession>
<dbReference type="EMBL" id="CP036279">
    <property type="protein sequence ID" value="QDU59316.1"/>
    <property type="molecule type" value="Genomic_DNA"/>
</dbReference>
<gene>
    <name evidence="4" type="ORF">Pan216_01440</name>
</gene>
<evidence type="ECO:0000313" key="4">
    <source>
        <dbReference type="EMBL" id="QDU59316.1"/>
    </source>
</evidence>
<dbReference type="AlphaFoldDB" id="A0A518AX79"/>
<sequence length="157" mass="17451">MSKPFLAKDIMVTSLVTLSPKMDVYEAIDVLLRHKISGAPVVDEKNHLLGAFSERGCMAVMIRGAVDVLPSAEVEAFMQPRDDVETITEETHLLTIAQIFIKTHARRLPVLRGEKLVGQVSRRDVVKAARELIHDAPEAKSAFLYLSAINERQHAPI</sequence>
<evidence type="ECO:0000313" key="5">
    <source>
        <dbReference type="Proteomes" id="UP000317093"/>
    </source>
</evidence>
<keyword evidence="5" id="KW-1185">Reference proteome</keyword>
<protein>
    <submittedName>
        <fullName evidence="4">Inosine 5'-monophosphate dehydrogenase</fullName>
    </submittedName>
</protein>
<dbReference type="OrthoDB" id="9790355at2"/>
<organism evidence="4 5">
    <name type="scientific">Kolteria novifilia</name>
    <dbReference type="NCBI Taxonomy" id="2527975"/>
    <lineage>
        <taxon>Bacteria</taxon>
        <taxon>Pseudomonadati</taxon>
        <taxon>Planctomycetota</taxon>
        <taxon>Planctomycetia</taxon>
        <taxon>Kolteriales</taxon>
        <taxon>Kolteriaceae</taxon>
        <taxon>Kolteria</taxon>
    </lineage>
</organism>
<keyword evidence="1 2" id="KW-0129">CBS domain</keyword>
<name>A0A518AX79_9BACT</name>
<reference evidence="4 5" key="1">
    <citation type="submission" date="2019-02" db="EMBL/GenBank/DDBJ databases">
        <title>Deep-cultivation of Planctomycetes and their phenomic and genomic characterization uncovers novel biology.</title>
        <authorList>
            <person name="Wiegand S."/>
            <person name="Jogler M."/>
            <person name="Boedeker C."/>
            <person name="Pinto D."/>
            <person name="Vollmers J."/>
            <person name="Rivas-Marin E."/>
            <person name="Kohn T."/>
            <person name="Peeters S.H."/>
            <person name="Heuer A."/>
            <person name="Rast P."/>
            <person name="Oberbeckmann S."/>
            <person name="Bunk B."/>
            <person name="Jeske O."/>
            <person name="Meyerdierks A."/>
            <person name="Storesund J.E."/>
            <person name="Kallscheuer N."/>
            <person name="Luecker S."/>
            <person name="Lage O.M."/>
            <person name="Pohl T."/>
            <person name="Merkel B.J."/>
            <person name="Hornburger P."/>
            <person name="Mueller R.-W."/>
            <person name="Bruemmer F."/>
            <person name="Labrenz M."/>
            <person name="Spormann A.M."/>
            <person name="Op den Camp H."/>
            <person name="Overmann J."/>
            <person name="Amann R."/>
            <person name="Jetten M.S.M."/>
            <person name="Mascher T."/>
            <person name="Medema M.H."/>
            <person name="Devos D.P."/>
            <person name="Kaster A.-K."/>
            <person name="Ovreas L."/>
            <person name="Rohde M."/>
            <person name="Galperin M.Y."/>
            <person name="Jogler C."/>
        </authorList>
    </citation>
    <scope>NUCLEOTIDE SEQUENCE [LARGE SCALE GENOMIC DNA]</scope>
    <source>
        <strain evidence="4 5">Pan216</strain>
    </source>
</reference>
<dbReference type="PROSITE" id="PS51371">
    <property type="entry name" value="CBS"/>
    <property type="match status" value="2"/>
</dbReference>
<dbReference type="Gene3D" id="3.10.580.10">
    <property type="entry name" value="CBS-domain"/>
    <property type="match status" value="1"/>
</dbReference>
<dbReference type="SUPFAM" id="SSF54631">
    <property type="entry name" value="CBS-domain pair"/>
    <property type="match status" value="1"/>
</dbReference>
<evidence type="ECO:0000256" key="1">
    <source>
        <dbReference type="ARBA" id="ARBA00023122"/>
    </source>
</evidence>
<feature type="domain" description="CBS" evidence="3">
    <location>
        <begin position="78"/>
        <end position="136"/>
    </location>
</feature>
<proteinExistence type="predicted"/>
<dbReference type="Pfam" id="PF00571">
    <property type="entry name" value="CBS"/>
    <property type="match status" value="2"/>
</dbReference>
<feature type="domain" description="CBS" evidence="3">
    <location>
        <begin position="11"/>
        <end position="68"/>
    </location>
</feature>
<evidence type="ECO:0000256" key="2">
    <source>
        <dbReference type="PROSITE-ProRule" id="PRU00703"/>
    </source>
</evidence>
<dbReference type="PANTHER" id="PTHR43080">
    <property type="entry name" value="CBS DOMAIN-CONTAINING PROTEIN CBSX3, MITOCHONDRIAL"/>
    <property type="match status" value="1"/>
</dbReference>
<dbReference type="PANTHER" id="PTHR43080:SF26">
    <property type="entry name" value="REGULATORY PROTEIN"/>
    <property type="match status" value="1"/>
</dbReference>
<dbReference type="InterPro" id="IPR000644">
    <property type="entry name" value="CBS_dom"/>
</dbReference>
<dbReference type="InterPro" id="IPR046342">
    <property type="entry name" value="CBS_dom_sf"/>
</dbReference>
<evidence type="ECO:0000259" key="3">
    <source>
        <dbReference type="PROSITE" id="PS51371"/>
    </source>
</evidence>
<dbReference type="KEGG" id="knv:Pan216_01440"/>
<dbReference type="SMART" id="SM00116">
    <property type="entry name" value="CBS"/>
    <property type="match status" value="2"/>
</dbReference>